<evidence type="ECO:0000313" key="2">
    <source>
        <dbReference type="EMBL" id="PHI14400.1"/>
    </source>
</evidence>
<reference evidence="2 3" key="1">
    <citation type="submission" date="2017-06" db="EMBL/GenBank/DDBJ databases">
        <title>Draft genome sequence of Fusobacterium nucleatum subsp. polymorphum KCOM 1330 (=ChDC F330).</title>
        <authorList>
            <person name="Kook J.-K."/>
            <person name="Park S.-N."/>
            <person name="Lim Y.K."/>
            <person name="Roh H."/>
        </authorList>
    </citation>
    <scope>NUCLEOTIDE SEQUENCE [LARGE SCALE GENOMIC DNA]</scope>
    <source>
        <strain evidence="3">KCOM 1330 (ChDC F330)</strain>
    </source>
</reference>
<dbReference type="Pfam" id="PF08808">
    <property type="entry name" value="RES"/>
    <property type="match status" value="1"/>
</dbReference>
<comment type="caution">
    <text evidence="2">The sequence shown here is derived from an EMBL/GenBank/DDBJ whole genome shotgun (WGS) entry which is preliminary data.</text>
</comment>
<dbReference type="RefSeq" id="WP_098982771.1">
    <property type="nucleotide sequence ID" value="NZ_CP077116.1"/>
</dbReference>
<organism evidence="2 3">
    <name type="scientific">Fusobacterium nucleatum subsp. polymorphum</name>
    <name type="common">Fusobacterium polymorphum</name>
    <dbReference type="NCBI Taxonomy" id="76857"/>
    <lineage>
        <taxon>Bacteria</taxon>
        <taxon>Fusobacteriati</taxon>
        <taxon>Fusobacteriota</taxon>
        <taxon>Fusobacteriia</taxon>
        <taxon>Fusobacteriales</taxon>
        <taxon>Fusobacteriaceae</taxon>
        <taxon>Fusobacterium</taxon>
    </lineage>
</organism>
<dbReference type="Proteomes" id="UP000221852">
    <property type="component" value="Unassembled WGS sequence"/>
</dbReference>
<accession>A0A2C6AR84</accession>
<name>A0A2C6AR84_FUSNP</name>
<sequence length="353" mass="41489">MKKKDKVEKICLKCFNDEFIKKKIKENRKKGDCSFCGSKNIEVIPVDDLEIKVFFESLIDIYVEEDEKGEQTSAELIKNILKVKWNIFSNNITPEKIEKFLRKLLPTKVNFFKKRLVLKLGNEKDKICKEKNTWIDFVEEIKGKNRFHTKILELKNLGYFLTSLEEEIKNNKLLYRGRISLNKEKFPTKEMGAPPSPKNGRVNPDGIRSLYVAEEVETTIHEIRAIKHDYVCIGTFKLKKNHRVKIIDLTKIDKISPFLDLENIMKYAINYDFLKDIAEEISKPHKRGSTDLDYLPIQYIGEYIKYLGYDGIKYKSTLNPGGINYVFFDDSLWNCTKVDLYEINEVSYRHIKL</sequence>
<feature type="domain" description="RES" evidence="1">
    <location>
        <begin position="187"/>
        <end position="339"/>
    </location>
</feature>
<dbReference type="EMBL" id="NIRQ01000001">
    <property type="protein sequence ID" value="PHI14400.1"/>
    <property type="molecule type" value="Genomic_DNA"/>
</dbReference>
<proteinExistence type="predicted"/>
<dbReference type="SMART" id="SM00953">
    <property type="entry name" value="RES"/>
    <property type="match status" value="1"/>
</dbReference>
<dbReference type="InterPro" id="IPR014914">
    <property type="entry name" value="RES_dom"/>
</dbReference>
<dbReference type="AlphaFoldDB" id="A0A2C6AR84"/>
<gene>
    <name evidence="2" type="ORF">CBG59_12490</name>
</gene>
<protein>
    <recommendedName>
        <fullName evidence="1">RES domain-containing protein</fullName>
    </recommendedName>
</protein>
<evidence type="ECO:0000259" key="1">
    <source>
        <dbReference type="SMART" id="SM00953"/>
    </source>
</evidence>
<evidence type="ECO:0000313" key="3">
    <source>
        <dbReference type="Proteomes" id="UP000221852"/>
    </source>
</evidence>